<accession>A0ACC0C1Y7</accession>
<name>A0ACC0C1Y7_CATRO</name>
<proteinExistence type="predicted"/>
<reference evidence="2" key="1">
    <citation type="journal article" date="2023" name="Nat. Plants">
        <title>Single-cell RNA sequencing provides a high-resolution roadmap for understanding the multicellular compartmentation of specialized metabolism.</title>
        <authorList>
            <person name="Sun S."/>
            <person name="Shen X."/>
            <person name="Li Y."/>
            <person name="Li Y."/>
            <person name="Wang S."/>
            <person name="Li R."/>
            <person name="Zhang H."/>
            <person name="Shen G."/>
            <person name="Guo B."/>
            <person name="Wei J."/>
            <person name="Xu J."/>
            <person name="St-Pierre B."/>
            <person name="Chen S."/>
            <person name="Sun C."/>
        </authorList>
    </citation>
    <scope>NUCLEOTIDE SEQUENCE [LARGE SCALE GENOMIC DNA]</scope>
</reference>
<evidence type="ECO:0000313" key="1">
    <source>
        <dbReference type="EMBL" id="KAI5678763.1"/>
    </source>
</evidence>
<organism evidence="1 2">
    <name type="scientific">Catharanthus roseus</name>
    <name type="common">Madagascar periwinkle</name>
    <name type="synonym">Vinca rosea</name>
    <dbReference type="NCBI Taxonomy" id="4058"/>
    <lineage>
        <taxon>Eukaryota</taxon>
        <taxon>Viridiplantae</taxon>
        <taxon>Streptophyta</taxon>
        <taxon>Embryophyta</taxon>
        <taxon>Tracheophyta</taxon>
        <taxon>Spermatophyta</taxon>
        <taxon>Magnoliopsida</taxon>
        <taxon>eudicotyledons</taxon>
        <taxon>Gunneridae</taxon>
        <taxon>Pentapetalae</taxon>
        <taxon>asterids</taxon>
        <taxon>lamiids</taxon>
        <taxon>Gentianales</taxon>
        <taxon>Apocynaceae</taxon>
        <taxon>Rauvolfioideae</taxon>
        <taxon>Vinceae</taxon>
        <taxon>Catharanthinae</taxon>
        <taxon>Catharanthus</taxon>
    </lineage>
</organism>
<dbReference type="EMBL" id="CM044702">
    <property type="protein sequence ID" value="KAI5678763.1"/>
    <property type="molecule type" value="Genomic_DNA"/>
</dbReference>
<comment type="caution">
    <text evidence="1">The sequence shown here is derived from an EMBL/GenBank/DDBJ whole genome shotgun (WGS) entry which is preliminary data.</text>
</comment>
<sequence>MAKIIALCMISLLLLFTLSHHSVDARYVATFPNVDIPQPPPLDDMVGTAGKKLHIPDICSELPDDDCTRDIKLREKQT</sequence>
<evidence type="ECO:0000313" key="2">
    <source>
        <dbReference type="Proteomes" id="UP001060085"/>
    </source>
</evidence>
<keyword evidence="2" id="KW-1185">Reference proteome</keyword>
<gene>
    <name evidence="1" type="ORF">M9H77_09713</name>
</gene>
<dbReference type="Proteomes" id="UP001060085">
    <property type="component" value="Linkage Group LG02"/>
</dbReference>
<protein>
    <submittedName>
        <fullName evidence="1">Uncharacterized protein</fullName>
    </submittedName>
</protein>